<organism evidence="1 2">
    <name type="scientific">Spirosoma utsteinense</name>
    <dbReference type="NCBI Taxonomy" id="2585773"/>
    <lineage>
        <taxon>Bacteria</taxon>
        <taxon>Pseudomonadati</taxon>
        <taxon>Bacteroidota</taxon>
        <taxon>Cytophagia</taxon>
        <taxon>Cytophagales</taxon>
        <taxon>Cytophagaceae</taxon>
        <taxon>Spirosoma</taxon>
    </lineage>
</organism>
<evidence type="ECO:0008006" key="3">
    <source>
        <dbReference type="Google" id="ProtNLM"/>
    </source>
</evidence>
<sequence>MRFNRLIVLAFLFILILNSCRKDDELTDGYLPIGKFANRTTAETEALKTLVDRFSGLPVSGYYKVIYEFDDVQLAPGLSGSVYHRHAIWYDKANGELGVEFDIYSGTSCRWNKVDQVSLQKIVDSKQGLEGANQLATPTGYQQNCFKQ</sequence>
<protein>
    <recommendedName>
        <fullName evidence="3">Lipoprotein</fullName>
    </recommendedName>
</protein>
<dbReference type="EMBL" id="VFIA01000035">
    <property type="protein sequence ID" value="MBC3794032.1"/>
    <property type="molecule type" value="Genomic_DNA"/>
</dbReference>
<accession>A0ABR6WBU1</accession>
<evidence type="ECO:0000313" key="1">
    <source>
        <dbReference type="EMBL" id="MBC3794032.1"/>
    </source>
</evidence>
<dbReference type="Proteomes" id="UP000700732">
    <property type="component" value="Unassembled WGS sequence"/>
</dbReference>
<name>A0ABR6WBU1_9BACT</name>
<evidence type="ECO:0000313" key="2">
    <source>
        <dbReference type="Proteomes" id="UP000700732"/>
    </source>
</evidence>
<gene>
    <name evidence="1" type="ORF">FH603_4559</name>
</gene>
<keyword evidence="2" id="KW-1185">Reference proteome</keyword>
<proteinExistence type="predicted"/>
<dbReference type="RefSeq" id="WP_186740040.1">
    <property type="nucleotide sequence ID" value="NZ_VFIA01000035.1"/>
</dbReference>
<reference evidence="1 2" key="1">
    <citation type="submission" date="2019-06" db="EMBL/GenBank/DDBJ databases">
        <title>Spirosoma utsteinense sp. nov. isolated from Antarctic ice-free soils.</title>
        <authorList>
            <person name="Tahon G."/>
        </authorList>
    </citation>
    <scope>NUCLEOTIDE SEQUENCE [LARGE SCALE GENOMIC DNA]</scope>
    <source>
        <strain evidence="1 2">LMG 31447</strain>
    </source>
</reference>
<comment type="caution">
    <text evidence="1">The sequence shown here is derived from an EMBL/GenBank/DDBJ whole genome shotgun (WGS) entry which is preliminary data.</text>
</comment>